<dbReference type="Pfam" id="PF18765">
    <property type="entry name" value="Polbeta"/>
    <property type="match status" value="1"/>
</dbReference>
<gene>
    <name evidence="2" type="ORF">NCTC11842_01684</name>
</gene>
<dbReference type="SUPFAM" id="SSF81301">
    <property type="entry name" value="Nucleotidyltransferase"/>
    <property type="match status" value="1"/>
</dbReference>
<dbReference type="Proteomes" id="UP000250443">
    <property type="component" value="Unassembled WGS sequence"/>
</dbReference>
<dbReference type="InterPro" id="IPR043519">
    <property type="entry name" value="NT_sf"/>
</dbReference>
<protein>
    <submittedName>
        <fullName evidence="2">Nucleotidyltransferase domain</fullName>
    </submittedName>
</protein>
<dbReference type="GO" id="GO:0016740">
    <property type="term" value="F:transferase activity"/>
    <property type="evidence" value="ECO:0007669"/>
    <property type="project" value="UniProtKB-KW"/>
</dbReference>
<dbReference type="AlphaFoldDB" id="A0A2X2CD32"/>
<proteinExistence type="predicted"/>
<dbReference type="CDD" id="cd05403">
    <property type="entry name" value="NT_KNTase_like"/>
    <property type="match status" value="1"/>
</dbReference>
<evidence type="ECO:0000259" key="1">
    <source>
        <dbReference type="Pfam" id="PF18765"/>
    </source>
</evidence>
<feature type="domain" description="Polymerase beta nucleotidyltransferase" evidence="1">
    <location>
        <begin position="12"/>
        <end position="45"/>
    </location>
</feature>
<sequence>MNIEDMAAAIAKWSSTQPLTRKAYLFGSRVRGTHRPDSDLDVAVKVFTLPADSCPLATWIGESHRLEA</sequence>
<keyword evidence="2" id="KW-0808">Transferase</keyword>
<evidence type="ECO:0000313" key="3">
    <source>
        <dbReference type="Proteomes" id="UP000250443"/>
    </source>
</evidence>
<accession>A0A2X2CD32</accession>
<dbReference type="Gene3D" id="3.30.460.10">
    <property type="entry name" value="Beta Polymerase, domain 2"/>
    <property type="match status" value="1"/>
</dbReference>
<name>A0A2X2CD32_PSELU</name>
<dbReference type="RefSeq" id="WP_074829940.1">
    <property type="nucleotide sequence ID" value="NZ_DAMAAI010000020.1"/>
</dbReference>
<dbReference type="InterPro" id="IPR041633">
    <property type="entry name" value="Polbeta"/>
</dbReference>
<reference evidence="2 3" key="1">
    <citation type="submission" date="2018-06" db="EMBL/GenBank/DDBJ databases">
        <authorList>
            <consortium name="Pathogen Informatics"/>
            <person name="Doyle S."/>
        </authorList>
    </citation>
    <scope>NUCLEOTIDE SEQUENCE [LARGE SCALE GENOMIC DNA]</scope>
    <source>
        <strain evidence="2 3">NCTC11842</strain>
    </source>
</reference>
<organism evidence="2 3">
    <name type="scientific">Pseudomonas luteola</name>
    <dbReference type="NCBI Taxonomy" id="47886"/>
    <lineage>
        <taxon>Bacteria</taxon>
        <taxon>Pseudomonadati</taxon>
        <taxon>Pseudomonadota</taxon>
        <taxon>Gammaproteobacteria</taxon>
        <taxon>Pseudomonadales</taxon>
        <taxon>Pseudomonadaceae</taxon>
        <taxon>Pseudomonas</taxon>
    </lineage>
</organism>
<dbReference type="EMBL" id="UAUF01000010">
    <property type="protein sequence ID" value="SPZ05264.1"/>
    <property type="molecule type" value="Genomic_DNA"/>
</dbReference>
<evidence type="ECO:0000313" key="2">
    <source>
        <dbReference type="EMBL" id="SPZ05264.1"/>
    </source>
</evidence>